<dbReference type="GO" id="GO:0045892">
    <property type="term" value="P:negative regulation of DNA-templated transcription"/>
    <property type="evidence" value="ECO:0007669"/>
    <property type="project" value="InterPro"/>
</dbReference>
<dbReference type="PRINTS" id="PR00455">
    <property type="entry name" value="HTHTETR"/>
</dbReference>
<dbReference type="PROSITE" id="PS50977">
    <property type="entry name" value="HTH_TETR_2"/>
    <property type="match status" value="1"/>
</dbReference>
<dbReference type="GO" id="GO:0003700">
    <property type="term" value="F:DNA-binding transcription factor activity"/>
    <property type="evidence" value="ECO:0007669"/>
    <property type="project" value="TreeGrafter"/>
</dbReference>
<feature type="DNA-binding region" description="H-T-H motif" evidence="2">
    <location>
        <begin position="90"/>
        <end position="109"/>
    </location>
</feature>
<dbReference type="GO" id="GO:0000976">
    <property type="term" value="F:transcription cis-regulatory region binding"/>
    <property type="evidence" value="ECO:0007669"/>
    <property type="project" value="TreeGrafter"/>
</dbReference>
<dbReference type="EMBL" id="CP012746">
    <property type="protein sequence ID" value="ALL65755.1"/>
    <property type="molecule type" value="Genomic_DNA"/>
</dbReference>
<dbReference type="InterPro" id="IPR050109">
    <property type="entry name" value="HTH-type_TetR-like_transc_reg"/>
</dbReference>
<dbReference type="PANTHER" id="PTHR30055:SF196">
    <property type="entry name" value="HTH-TYPE TRANSCRIPTIONAL REGULATOR RUTR"/>
    <property type="match status" value="1"/>
</dbReference>
<dbReference type="SUPFAM" id="SSF46689">
    <property type="entry name" value="Homeodomain-like"/>
    <property type="match status" value="1"/>
</dbReference>
<dbReference type="SUPFAM" id="SSF48498">
    <property type="entry name" value="Tetracyclin repressor-like, C-terminal domain"/>
    <property type="match status" value="1"/>
</dbReference>
<sequence>MPLQRSMTFRTRHETVHALMSIATRAARMKRDAAQRLTMRHDDTIVSETGNDEAPAPLRRRKAHIRESNEAHLLACAEAVFAERGFEGASTAMIAERAGLPKANVHYYFPTKLALYRRVLEDLFEDWHRAANTFEGSDDPVEAIGGYVRAKMALSRRRPLGSKVWANEIIHGADHMLDILEQRVKPWLDTRVTVIDDWIARGLLANVDAQTLMYMIWATTQHYADFDAQIRALGGKRALSQKAFDATTEQVVQLVIRACGARSPSAKS</sequence>
<evidence type="ECO:0000256" key="2">
    <source>
        <dbReference type="PROSITE-ProRule" id="PRU00335"/>
    </source>
</evidence>
<evidence type="ECO:0000313" key="5">
    <source>
        <dbReference type="Proteomes" id="UP000019146"/>
    </source>
</evidence>
<reference evidence="4 5" key="1">
    <citation type="journal article" date="2014" name="Genome Announc.">
        <title>Draft Genome Sequence of the Haloacid-Degrading Burkholderia caribensis Strain MBA4.</title>
        <authorList>
            <person name="Pan Y."/>
            <person name="Kong K.F."/>
            <person name="Tsang J.S."/>
        </authorList>
    </citation>
    <scope>NUCLEOTIDE SEQUENCE [LARGE SCALE GENOMIC DNA]</scope>
    <source>
        <strain evidence="4 5">MBA4</strain>
    </source>
</reference>
<organism evidence="4 5">
    <name type="scientific">Paraburkholderia caribensis MBA4</name>
    <dbReference type="NCBI Taxonomy" id="1323664"/>
    <lineage>
        <taxon>Bacteria</taxon>
        <taxon>Pseudomonadati</taxon>
        <taxon>Pseudomonadota</taxon>
        <taxon>Betaproteobacteria</taxon>
        <taxon>Burkholderiales</taxon>
        <taxon>Burkholderiaceae</taxon>
        <taxon>Paraburkholderia</taxon>
    </lineage>
</organism>
<dbReference type="Proteomes" id="UP000019146">
    <property type="component" value="Chromosome 1"/>
</dbReference>
<dbReference type="Gene3D" id="1.10.357.10">
    <property type="entry name" value="Tetracycline Repressor, domain 2"/>
    <property type="match status" value="1"/>
</dbReference>
<evidence type="ECO:0000256" key="1">
    <source>
        <dbReference type="ARBA" id="ARBA00023125"/>
    </source>
</evidence>
<feature type="domain" description="HTH tetR-type" evidence="3">
    <location>
        <begin position="67"/>
        <end position="127"/>
    </location>
</feature>
<keyword evidence="1 2" id="KW-0238">DNA-binding</keyword>
<proteinExistence type="predicted"/>
<dbReference type="AlphaFoldDB" id="A0A0P0RBH0"/>
<evidence type="ECO:0000313" key="4">
    <source>
        <dbReference type="EMBL" id="ALL65755.1"/>
    </source>
</evidence>
<dbReference type="InterPro" id="IPR013573">
    <property type="entry name" value="Tscrpt_reg_YcdC_C"/>
</dbReference>
<dbReference type="Pfam" id="PF00440">
    <property type="entry name" value="TetR_N"/>
    <property type="match status" value="1"/>
</dbReference>
<gene>
    <name evidence="4" type="ORF">K788_0006467</name>
</gene>
<accession>A0A0P0RBH0</accession>
<evidence type="ECO:0000259" key="3">
    <source>
        <dbReference type="PROSITE" id="PS50977"/>
    </source>
</evidence>
<dbReference type="InterPro" id="IPR009057">
    <property type="entry name" value="Homeodomain-like_sf"/>
</dbReference>
<dbReference type="KEGG" id="bcai:K788_0006467"/>
<name>A0A0P0RBH0_9BURK</name>
<dbReference type="PANTHER" id="PTHR30055">
    <property type="entry name" value="HTH-TYPE TRANSCRIPTIONAL REGULATOR RUTR"/>
    <property type="match status" value="1"/>
</dbReference>
<protein>
    <submittedName>
        <fullName evidence="4">Transcriptional regulator, TetR family</fullName>
    </submittedName>
</protein>
<dbReference type="InterPro" id="IPR001647">
    <property type="entry name" value="HTH_TetR"/>
</dbReference>
<dbReference type="Pfam" id="PF08362">
    <property type="entry name" value="TetR_C_3"/>
    <property type="match status" value="1"/>
</dbReference>
<dbReference type="Gene3D" id="1.10.10.60">
    <property type="entry name" value="Homeodomain-like"/>
    <property type="match status" value="1"/>
</dbReference>
<dbReference type="InterPro" id="IPR036271">
    <property type="entry name" value="Tet_transcr_reg_TetR-rel_C_sf"/>
</dbReference>